<evidence type="ECO:0000313" key="8">
    <source>
        <dbReference type="EMBL" id="VVE36791.1"/>
    </source>
</evidence>
<keyword evidence="3" id="KW-0963">Cytoplasm</keyword>
<feature type="domain" description="DNA-binding protein H-NS-like C-terminal" evidence="7">
    <location>
        <begin position="54"/>
        <end position="93"/>
    </location>
</feature>
<evidence type="ECO:0000256" key="2">
    <source>
        <dbReference type="ARBA" id="ARBA00010610"/>
    </source>
</evidence>
<dbReference type="InterPro" id="IPR027444">
    <property type="entry name" value="H-NS_C_dom"/>
</dbReference>
<protein>
    <submittedName>
        <fullName evidence="8">H-NS histone</fullName>
    </submittedName>
</protein>
<dbReference type="PANTHER" id="PTHR38097:SF2">
    <property type="entry name" value="DNA-BINDING PROTEIN STPA"/>
    <property type="match status" value="1"/>
</dbReference>
<evidence type="ECO:0000313" key="9">
    <source>
        <dbReference type="Proteomes" id="UP000343317"/>
    </source>
</evidence>
<comment type="subcellular location">
    <subcellularLocation>
        <location evidence="1">Cytoplasm</location>
        <location evidence="1">Nucleoid</location>
    </subcellularLocation>
</comment>
<dbReference type="GO" id="GO:0003677">
    <property type="term" value="F:DNA binding"/>
    <property type="evidence" value="ECO:0007669"/>
    <property type="project" value="UniProtKB-KW"/>
</dbReference>
<dbReference type="Pfam" id="PF00816">
    <property type="entry name" value="Histone_HNS"/>
    <property type="match status" value="1"/>
</dbReference>
<comment type="similarity">
    <text evidence="2">Belongs to the histone-like protein H-NS family.</text>
</comment>
<dbReference type="PANTHER" id="PTHR38097">
    <property type="match status" value="1"/>
</dbReference>
<gene>
    <name evidence="8" type="ORF">PHO31112_03926</name>
</gene>
<accession>A0A5E4XK59</accession>
<evidence type="ECO:0000259" key="7">
    <source>
        <dbReference type="SMART" id="SM00528"/>
    </source>
</evidence>
<organism evidence="8 9">
    <name type="scientific">Pandoraea horticolens</name>
    <dbReference type="NCBI Taxonomy" id="2508298"/>
    <lineage>
        <taxon>Bacteria</taxon>
        <taxon>Pseudomonadati</taxon>
        <taxon>Pseudomonadota</taxon>
        <taxon>Betaproteobacteria</taxon>
        <taxon>Burkholderiales</taxon>
        <taxon>Burkholderiaceae</taxon>
        <taxon>Pandoraea</taxon>
    </lineage>
</organism>
<evidence type="ECO:0000256" key="6">
    <source>
        <dbReference type="SAM" id="MobiDB-lite"/>
    </source>
</evidence>
<sequence>MTTYHELREQAEELTRRAEQMRQELKQAAIEDIRAKVVEYGITAQEIFERHKRTKPSAPVRPKYRDSSTGATWTGRGMEPRWIRGKDRRQFLIDQD</sequence>
<dbReference type="Proteomes" id="UP000343317">
    <property type="component" value="Unassembled WGS sequence"/>
</dbReference>
<dbReference type="RefSeq" id="WP_150622147.1">
    <property type="nucleotide sequence ID" value="NZ_CABPSM010000013.1"/>
</dbReference>
<name>A0A5E4XK59_9BURK</name>
<evidence type="ECO:0000256" key="3">
    <source>
        <dbReference type="ARBA" id="ARBA00022490"/>
    </source>
</evidence>
<dbReference type="AlphaFoldDB" id="A0A5E4XK59"/>
<evidence type="ECO:0000256" key="1">
    <source>
        <dbReference type="ARBA" id="ARBA00004453"/>
    </source>
</evidence>
<keyword evidence="4" id="KW-0238">DNA-binding</keyword>
<keyword evidence="9" id="KW-1185">Reference proteome</keyword>
<dbReference type="Gene3D" id="4.10.430.30">
    <property type="match status" value="1"/>
</dbReference>
<dbReference type="EMBL" id="CABPSM010000013">
    <property type="protein sequence ID" value="VVE36791.1"/>
    <property type="molecule type" value="Genomic_DNA"/>
</dbReference>
<feature type="region of interest" description="Disordered" evidence="6">
    <location>
        <begin position="52"/>
        <end position="80"/>
    </location>
</feature>
<reference evidence="8 9" key="1">
    <citation type="submission" date="2019-08" db="EMBL/GenBank/DDBJ databases">
        <authorList>
            <person name="Peeters C."/>
        </authorList>
    </citation>
    <scope>NUCLEOTIDE SEQUENCE [LARGE SCALE GENOMIC DNA]</scope>
    <source>
        <strain evidence="8 9">LMG 31112</strain>
    </source>
</reference>
<dbReference type="GO" id="GO:0009295">
    <property type="term" value="C:nucleoid"/>
    <property type="evidence" value="ECO:0007669"/>
    <property type="project" value="UniProtKB-SubCell"/>
</dbReference>
<evidence type="ECO:0000256" key="4">
    <source>
        <dbReference type="ARBA" id="ARBA00023125"/>
    </source>
</evidence>
<evidence type="ECO:0000256" key="5">
    <source>
        <dbReference type="SAM" id="Coils"/>
    </source>
</evidence>
<dbReference type="SMART" id="SM00528">
    <property type="entry name" value="HNS"/>
    <property type="match status" value="1"/>
</dbReference>
<proteinExistence type="inferred from homology"/>
<feature type="coiled-coil region" evidence="5">
    <location>
        <begin position="4"/>
        <end position="31"/>
    </location>
</feature>
<keyword evidence="5" id="KW-0175">Coiled coil</keyword>
<dbReference type="SUPFAM" id="SSF81273">
    <property type="entry name" value="H-NS histone-like proteins"/>
    <property type="match status" value="1"/>
</dbReference>